<dbReference type="Pfam" id="PF00931">
    <property type="entry name" value="NB-ARC"/>
    <property type="match status" value="1"/>
</dbReference>
<dbReference type="InterPro" id="IPR002182">
    <property type="entry name" value="NB-ARC"/>
</dbReference>
<dbReference type="InterPro" id="IPR044974">
    <property type="entry name" value="Disease_R_plants"/>
</dbReference>
<evidence type="ECO:0000259" key="3">
    <source>
        <dbReference type="Pfam" id="PF00931"/>
    </source>
</evidence>
<protein>
    <submittedName>
        <fullName evidence="5">TMV resistance protein N-like</fullName>
    </submittedName>
</protein>
<dbReference type="GO" id="GO:0006952">
    <property type="term" value="P:defense response"/>
    <property type="evidence" value="ECO:0007669"/>
    <property type="project" value="InterPro"/>
</dbReference>
<dbReference type="InterPro" id="IPR036390">
    <property type="entry name" value="WH_DNA-bd_sf"/>
</dbReference>
<dbReference type="PANTHER" id="PTHR11017:SF562">
    <property type="entry name" value="ADP-RIBOSYL CYCLASE_CYCLIC ADP-RIBOSE HYDROLASE"/>
    <property type="match status" value="1"/>
</dbReference>
<feature type="domain" description="NB-ARC" evidence="3">
    <location>
        <begin position="38"/>
        <end position="197"/>
    </location>
</feature>
<dbReference type="PANTHER" id="PTHR11017">
    <property type="entry name" value="LEUCINE-RICH REPEAT-CONTAINING PROTEIN"/>
    <property type="match status" value="1"/>
</dbReference>
<dbReference type="SUPFAM" id="SSF52540">
    <property type="entry name" value="P-loop containing nucleoside triphosphate hydrolases"/>
    <property type="match status" value="1"/>
</dbReference>
<dbReference type="InterPro" id="IPR058192">
    <property type="entry name" value="WHD_ROQ1-like"/>
</dbReference>
<feature type="non-terminal residue" evidence="5">
    <location>
        <position position="1"/>
    </location>
</feature>
<feature type="domain" description="Disease resistance protein Roq1-like winged-helix" evidence="4">
    <location>
        <begin position="267"/>
        <end position="335"/>
    </location>
</feature>
<keyword evidence="2" id="KW-0677">Repeat</keyword>
<dbReference type="InterPro" id="IPR027417">
    <property type="entry name" value="P-loop_NTPase"/>
</dbReference>
<sequence>DDSQLIDEIVKDVWKLLSLRYPNELKDIIETDENNKDIESLVKKHQRIGIWGLGGMGKTTLAKKLFAKHFAQYDSVCFLENVREDTEKNGVTHVRNKLLCELLRRSVTASEAVGLHTFIKRRLTGKMILVVLDDVDDTEQLDDLCGYLDELGPDSRLIITTKNRHVLVGRVDEIHPVKMWKFQESLKLFSLGAFKQEHPKEGYEILSKRAVAYAKGIPLALKVLGSHLFSREPDIWDSELTHLEKNVQSLSKIEKVLKVSYDGLTTREKEIFLDIAFFFNDEKKDFVTRILDACGFNATSGIKLLEEKALVTISNSNRIQMHDLLKKLALQIVRYKEYCLRRGPEERSRLCDTEEVRDVFKSRKETHKVEGIHFDLSQDVKLDVRVDTFNKMEELRFLRLNVPLGKKRLTIVKIPEDLMSFPDKLMYLEWNGYPLKTLSQPFVAELLVEIRLPHSDVEYLWHEKQVGIR</sequence>
<keyword evidence="1" id="KW-0433">Leucine-rich repeat</keyword>
<dbReference type="Gene3D" id="3.40.50.300">
    <property type="entry name" value="P-loop containing nucleotide triphosphate hydrolases"/>
    <property type="match status" value="1"/>
</dbReference>
<evidence type="ECO:0000256" key="1">
    <source>
        <dbReference type="ARBA" id="ARBA00022614"/>
    </source>
</evidence>
<organism evidence="5 6">
    <name type="scientific">Trifolium medium</name>
    <dbReference type="NCBI Taxonomy" id="97028"/>
    <lineage>
        <taxon>Eukaryota</taxon>
        <taxon>Viridiplantae</taxon>
        <taxon>Streptophyta</taxon>
        <taxon>Embryophyta</taxon>
        <taxon>Tracheophyta</taxon>
        <taxon>Spermatophyta</taxon>
        <taxon>Magnoliopsida</taxon>
        <taxon>eudicotyledons</taxon>
        <taxon>Gunneridae</taxon>
        <taxon>Pentapetalae</taxon>
        <taxon>rosids</taxon>
        <taxon>fabids</taxon>
        <taxon>Fabales</taxon>
        <taxon>Fabaceae</taxon>
        <taxon>Papilionoideae</taxon>
        <taxon>50 kb inversion clade</taxon>
        <taxon>NPAAA clade</taxon>
        <taxon>Hologalegina</taxon>
        <taxon>IRL clade</taxon>
        <taxon>Trifolieae</taxon>
        <taxon>Trifolium</taxon>
    </lineage>
</organism>
<dbReference type="Gene3D" id="1.10.8.430">
    <property type="entry name" value="Helical domain of apoptotic protease-activating factors"/>
    <property type="match status" value="1"/>
</dbReference>
<keyword evidence="6" id="KW-1185">Reference proteome</keyword>
<dbReference type="Proteomes" id="UP000265520">
    <property type="component" value="Unassembled WGS sequence"/>
</dbReference>
<dbReference type="GO" id="GO:0043531">
    <property type="term" value="F:ADP binding"/>
    <property type="evidence" value="ECO:0007669"/>
    <property type="project" value="InterPro"/>
</dbReference>
<comment type="caution">
    <text evidence="5">The sequence shown here is derived from an EMBL/GenBank/DDBJ whole genome shotgun (WGS) entry which is preliminary data.</text>
</comment>
<proteinExistence type="predicted"/>
<accession>A0A392MAP1</accession>
<reference evidence="5 6" key="1">
    <citation type="journal article" date="2018" name="Front. Plant Sci.">
        <title>Red Clover (Trifolium pratense) and Zigzag Clover (T. medium) - A Picture of Genomic Similarities and Differences.</title>
        <authorList>
            <person name="Dluhosova J."/>
            <person name="Istvanek J."/>
            <person name="Nedelnik J."/>
            <person name="Repkova J."/>
        </authorList>
    </citation>
    <scope>NUCLEOTIDE SEQUENCE [LARGE SCALE GENOMIC DNA]</scope>
    <source>
        <strain evidence="6">cv. 10/8</strain>
        <tissue evidence="5">Leaf</tissue>
    </source>
</reference>
<evidence type="ECO:0000313" key="5">
    <source>
        <dbReference type="EMBL" id="MCH83284.1"/>
    </source>
</evidence>
<dbReference type="EMBL" id="LXQA010004922">
    <property type="protein sequence ID" value="MCH83284.1"/>
    <property type="molecule type" value="Genomic_DNA"/>
</dbReference>
<dbReference type="SUPFAM" id="SSF46785">
    <property type="entry name" value="Winged helix' DNA-binding domain"/>
    <property type="match status" value="1"/>
</dbReference>
<evidence type="ECO:0000256" key="2">
    <source>
        <dbReference type="ARBA" id="ARBA00022737"/>
    </source>
</evidence>
<dbReference type="InterPro" id="IPR042197">
    <property type="entry name" value="Apaf_helical"/>
</dbReference>
<dbReference type="PRINTS" id="PR00364">
    <property type="entry name" value="DISEASERSIST"/>
</dbReference>
<name>A0A392MAP1_9FABA</name>
<evidence type="ECO:0000313" key="6">
    <source>
        <dbReference type="Proteomes" id="UP000265520"/>
    </source>
</evidence>
<dbReference type="Pfam" id="PF23282">
    <property type="entry name" value="WHD_ROQ1"/>
    <property type="match status" value="1"/>
</dbReference>
<evidence type="ECO:0000259" key="4">
    <source>
        <dbReference type="Pfam" id="PF23282"/>
    </source>
</evidence>
<dbReference type="AlphaFoldDB" id="A0A392MAP1"/>
<gene>
    <name evidence="5" type="ORF">A2U01_0004103</name>
</gene>